<protein>
    <recommendedName>
        <fullName evidence="3">DUF2180 family protein</fullName>
    </recommendedName>
</protein>
<gene>
    <name evidence="1" type="ORF">GCM10009864_48570</name>
</gene>
<accession>A0ABN3SAL6</accession>
<dbReference type="InterPro" id="IPR017211">
    <property type="entry name" value="UCP037465_Znf"/>
</dbReference>
<evidence type="ECO:0000313" key="1">
    <source>
        <dbReference type="EMBL" id="GAA2672365.1"/>
    </source>
</evidence>
<organism evidence="1 2">
    <name type="scientific">Streptomyces lunalinharesii</name>
    <dbReference type="NCBI Taxonomy" id="333384"/>
    <lineage>
        <taxon>Bacteria</taxon>
        <taxon>Bacillati</taxon>
        <taxon>Actinomycetota</taxon>
        <taxon>Actinomycetes</taxon>
        <taxon>Kitasatosporales</taxon>
        <taxon>Streptomycetaceae</taxon>
        <taxon>Streptomyces</taxon>
    </lineage>
</organism>
<evidence type="ECO:0008006" key="3">
    <source>
        <dbReference type="Google" id="ProtNLM"/>
    </source>
</evidence>
<reference evidence="1 2" key="1">
    <citation type="journal article" date="2019" name="Int. J. Syst. Evol. Microbiol.">
        <title>The Global Catalogue of Microorganisms (GCM) 10K type strain sequencing project: providing services to taxonomists for standard genome sequencing and annotation.</title>
        <authorList>
            <consortium name="The Broad Institute Genomics Platform"/>
            <consortium name="The Broad Institute Genome Sequencing Center for Infectious Disease"/>
            <person name="Wu L."/>
            <person name="Ma J."/>
        </authorList>
    </citation>
    <scope>NUCLEOTIDE SEQUENCE [LARGE SCALE GENOMIC DNA]</scope>
    <source>
        <strain evidence="1 2">JCM 16374</strain>
    </source>
</reference>
<dbReference type="Proteomes" id="UP001500994">
    <property type="component" value="Unassembled WGS sequence"/>
</dbReference>
<sequence length="81" mass="8738">MSLMKCFDCAWAEEVVDAVGVCHHCGVGVCLRHCHVALEPGHRLAGVGQSTLARPARELTCLTCHFAMAPVQQAEAKRSVH</sequence>
<dbReference type="Pfam" id="PF09947">
    <property type="entry name" value="DUF2180"/>
    <property type="match status" value="1"/>
</dbReference>
<proteinExistence type="predicted"/>
<name>A0ABN3SAL6_9ACTN</name>
<dbReference type="EMBL" id="BAAARK010000016">
    <property type="protein sequence ID" value="GAA2672365.1"/>
    <property type="molecule type" value="Genomic_DNA"/>
</dbReference>
<evidence type="ECO:0000313" key="2">
    <source>
        <dbReference type="Proteomes" id="UP001500994"/>
    </source>
</evidence>
<keyword evidence="2" id="KW-1185">Reference proteome</keyword>
<comment type="caution">
    <text evidence="1">The sequence shown here is derived from an EMBL/GenBank/DDBJ whole genome shotgun (WGS) entry which is preliminary data.</text>
</comment>